<dbReference type="Proteomes" id="UP001610444">
    <property type="component" value="Unassembled WGS sequence"/>
</dbReference>
<evidence type="ECO:0000256" key="8">
    <source>
        <dbReference type="PROSITE-ProRule" id="PRU00235"/>
    </source>
</evidence>
<dbReference type="Gene3D" id="3.40.640.10">
    <property type="entry name" value="Type I PLP-dependent aspartate aminotransferase-like (Major domain)"/>
    <property type="match status" value="1"/>
</dbReference>
<name>A0ABR4LAI7_9EURO</name>
<keyword evidence="5" id="KW-0663">Pyridoxal phosphate</keyword>
<dbReference type="InterPro" id="IPR015424">
    <property type="entry name" value="PyrdxlP-dep_Trfase"/>
</dbReference>
<keyword evidence="3" id="KW-0698">rRNA processing</keyword>
<evidence type="ECO:0000256" key="1">
    <source>
        <dbReference type="ARBA" id="ARBA00001933"/>
    </source>
</evidence>
<gene>
    <name evidence="10" type="ORF">BJX68DRAFT_252105</name>
</gene>
<dbReference type="InterPro" id="IPR000408">
    <property type="entry name" value="Reg_chr_condens"/>
</dbReference>
<dbReference type="Gene3D" id="3.90.1150.170">
    <property type="match status" value="1"/>
</dbReference>
<organism evidence="10 11">
    <name type="scientific">Aspergillus pseudodeflectus</name>
    <dbReference type="NCBI Taxonomy" id="176178"/>
    <lineage>
        <taxon>Eukaryota</taxon>
        <taxon>Fungi</taxon>
        <taxon>Dikarya</taxon>
        <taxon>Ascomycota</taxon>
        <taxon>Pezizomycotina</taxon>
        <taxon>Eurotiomycetes</taxon>
        <taxon>Eurotiomycetidae</taxon>
        <taxon>Eurotiales</taxon>
        <taxon>Aspergillaceae</taxon>
        <taxon>Aspergillus</taxon>
        <taxon>Aspergillus subgen. Nidulantes</taxon>
    </lineage>
</organism>
<dbReference type="Gene3D" id="1.25.10.10">
    <property type="entry name" value="Leucine-rich Repeat Variant"/>
    <property type="match status" value="2"/>
</dbReference>
<dbReference type="PANTHER" id="PTHR47563:SF1">
    <property type="entry name" value="PROTEIN FMP25, MITOCHONDRIAL"/>
    <property type="match status" value="1"/>
</dbReference>
<dbReference type="InterPro" id="IPR015421">
    <property type="entry name" value="PyrdxlP-dep_Trfase_major"/>
</dbReference>
<evidence type="ECO:0000256" key="9">
    <source>
        <dbReference type="SAM" id="MobiDB-lite"/>
    </source>
</evidence>
<keyword evidence="2" id="KW-0690">Ribosome biogenesis</keyword>
<dbReference type="RefSeq" id="XP_070905163.1">
    <property type="nucleotide sequence ID" value="XM_071042493.1"/>
</dbReference>
<dbReference type="InterPro" id="IPR011989">
    <property type="entry name" value="ARM-like"/>
</dbReference>
<dbReference type="SUPFAM" id="SSF48371">
    <property type="entry name" value="ARM repeat"/>
    <property type="match status" value="1"/>
</dbReference>
<evidence type="ECO:0000256" key="6">
    <source>
        <dbReference type="ARBA" id="ARBA00023239"/>
    </source>
</evidence>
<evidence type="ECO:0000256" key="7">
    <source>
        <dbReference type="ARBA" id="ARBA00024893"/>
    </source>
</evidence>
<dbReference type="InterPro" id="IPR002129">
    <property type="entry name" value="PyrdxlP-dep_de-COase"/>
</dbReference>
<dbReference type="Pfam" id="PF13540">
    <property type="entry name" value="RCC1_2"/>
    <property type="match status" value="1"/>
</dbReference>
<dbReference type="PROSITE" id="PS00626">
    <property type="entry name" value="RCC1_2"/>
    <property type="match status" value="2"/>
</dbReference>
<evidence type="ECO:0000313" key="11">
    <source>
        <dbReference type="Proteomes" id="UP001610444"/>
    </source>
</evidence>
<comment type="caution">
    <text evidence="10">The sequence shown here is derived from an EMBL/GenBank/DDBJ whole genome shotgun (WGS) entry which is preliminary data.</text>
</comment>
<keyword evidence="4" id="KW-0677">Repeat</keyword>
<keyword evidence="6" id="KW-0456">Lyase</keyword>
<feature type="compositionally biased region" description="Basic and acidic residues" evidence="9">
    <location>
        <begin position="567"/>
        <end position="593"/>
    </location>
</feature>
<evidence type="ECO:0000256" key="4">
    <source>
        <dbReference type="ARBA" id="ARBA00022737"/>
    </source>
</evidence>
<dbReference type="InterPro" id="IPR016024">
    <property type="entry name" value="ARM-type_fold"/>
</dbReference>
<accession>A0ABR4LAI7</accession>
<dbReference type="InterPro" id="IPR001313">
    <property type="entry name" value="Pumilio_RNA-bd_rpt"/>
</dbReference>
<proteinExistence type="predicted"/>
<evidence type="ECO:0000256" key="3">
    <source>
        <dbReference type="ARBA" id="ARBA00022552"/>
    </source>
</evidence>
<feature type="region of interest" description="Disordered" evidence="9">
    <location>
        <begin position="1604"/>
        <end position="1624"/>
    </location>
</feature>
<comment type="cofactor">
    <cofactor evidence="1">
        <name>pyridoxal 5'-phosphate</name>
        <dbReference type="ChEBI" id="CHEBI:597326"/>
    </cofactor>
</comment>
<dbReference type="GeneID" id="98157657"/>
<dbReference type="Gene3D" id="2.130.10.30">
    <property type="entry name" value="Regulator of chromosome condensation 1/beta-lactamase-inhibitor protein II"/>
    <property type="match status" value="1"/>
</dbReference>
<dbReference type="SUPFAM" id="SSF53383">
    <property type="entry name" value="PLP-dependent transferases"/>
    <property type="match status" value="1"/>
</dbReference>
<dbReference type="EMBL" id="JBFXLR010000002">
    <property type="protein sequence ID" value="KAL2860472.1"/>
    <property type="molecule type" value="Genomic_DNA"/>
</dbReference>
<feature type="repeat" description="RCC1" evidence="8">
    <location>
        <begin position="265"/>
        <end position="328"/>
    </location>
</feature>
<keyword evidence="11" id="KW-1185">Reference proteome</keyword>
<dbReference type="Pfam" id="PF22493">
    <property type="entry name" value="PUF_NOP9"/>
    <property type="match status" value="1"/>
</dbReference>
<sequence>MWVSRARQPALNATAISRRLRTGLRRSLVPGRRYYASSHQEARPPSSNWFRNSLGLAGTATATFLIYSFATKPDESEFLKNLPTPSSTPIEDLEYAQRKRSLKSPGVYLWGTNEYRVVDPKSKDSVVKTPRRLPFFDGQVLRDLKLGETSGAAINGNGDLVQWGKGYSETEFKPTKTLTGKNLISLSMSHDRILALSSNGKVYSLPISRRDQASGQMPVEKSWLPFWSGTAKLSYRIIQPSLKLGEKVTTISGGLEHILLLTSSGRVFSAAASTENFPSFGQLGVPGLTWATKPNGPVDACHEVQTPPGTKVSQIAAGDYHSLLLTKDGNILAFGDNSFGQLGKQFDPSLPFSARLTFVPIKELYRGEPRLPRVTGIAAGGANSFFTVDVQQAGLAEDVKGVSKVTSDVWTCGRGIWGALGNGKWTHLQDKPTKLKALSGLVEYDEVTNTLVPIRLNDISVGTTHVSAVLGNQTHLDRRSASTLDKTHDAGLDVLWWGGNEHFQLGTGKRSNSSKPVHIHAPPERGSDKEVARLQIMPPHRATIDNRDVDLRQRTNHFLKSPNRHTMPRENQKRGRRAADKAKKEETKRKRDEAPEEPATKRLKPSADNSHPIAAGEDYVPLDDGQQEQDQAPRDDMPFYGLLDPEEQEYFSRANEMLELNQFQDAEERRLFVDSVFREARGKELKIACSQSCSRLMEKLISVSDIYQIRRLFNKFIGHFLTLVQHRFASHCCERLFINAAPGVTQKISKSAGRTENGNEEEDTEAEPELSLAEMFMTVVEELQGNWGYLLTERFASHTIRVLLLVLAGEPVDVSSNDSVVASRKKERLGIVGGETQEVAPVGEKRSVPESFETSLKKVMQDMVSVLDDTYLRALATHPVGNPVLQVLVRLELSHFGKSSAKQSNAIIKRLIPDENFEEDSESVKFIRGLLYDPVGSRLLETMVRWMPGKMFKALYKNYLREQMSSLSRNQTAGYVVLRVLERLGKDDLQAVVEQIVPKIPGLIERSRTIVPKVLIERCIVRGVDTKPLAKALETSYGSDPTQRLEQILRLQDAAADSGKDWEKPKPDFTEETKPATAAAEKLHGSLLAQTMLTAPGPLSDLIFTSLLALYPEALLRICKDPTSSHVVQRALTSSASTPQFRRQFTGRFMGHISELALDTSGSHVVDALWTATKDIFFVKERMAQELAQNELALRDSFVGRAVWRNWAMDLYKRRRGEWAAKAKGRDISNDSGEKPKSRLEVARARFAAKQAENQGNALLSAVEDLLIPFIRSADQDTLAPKARTNGANKANGANGDHTVVGESLVNYKKPEELQNILQLSLPQQGTGQEGLIEILRKVLQYSVNTWHQGFLDKLYASTNAPGVASELILAALNTNVHVYQVSPALSVIEKYTGQQLAALFGLTGPRAGGISVQGGSASNTTSIVIARNNLYPSTKTDGNGDYKFVLFTSAHGHYSIEKAAQMLGLGSNAVWSVPIDKQGRLIPAELERLVQKALSEKRTPFYVNATAGTTVMGSFDPFEEISTICKNYNLWLHVDGSWGGSFAFSQRQRHKLAGAEKANSIAINPHKMLGVPVTCSFLLAADLRQFHRANTLPAGYLFHNEDESEVPSAGNGVEPGTASELDTDSPEIWDLADLTLQCGRRADSLKLFLGWTYYGTAGYESQIDTACETATYLATLVQGNPNFVLVSENPPPCLQVCFYYAPDGKLLHPRGAGVVSNEKERAKANSKVTEQITHAIVKRGFMVDYAPPSGDENAVGDGKFFRCVVNVQTSRETVEGLVRAIEDVGPGIVENLKAEPSAAKRPGERGHGPVIHQ</sequence>
<evidence type="ECO:0000256" key="5">
    <source>
        <dbReference type="ARBA" id="ARBA00022898"/>
    </source>
</evidence>
<reference evidence="10 11" key="1">
    <citation type="submission" date="2024-07" db="EMBL/GenBank/DDBJ databases">
        <title>Section-level genome sequencing and comparative genomics of Aspergillus sections Usti and Cavernicolus.</title>
        <authorList>
            <consortium name="Lawrence Berkeley National Laboratory"/>
            <person name="Nybo J.L."/>
            <person name="Vesth T.C."/>
            <person name="Theobald S."/>
            <person name="Frisvad J.C."/>
            <person name="Larsen T.O."/>
            <person name="Kjaerboelling I."/>
            <person name="Rothschild-Mancinelli K."/>
            <person name="Lyhne E.K."/>
            <person name="Kogle M.E."/>
            <person name="Barry K."/>
            <person name="Clum A."/>
            <person name="Na H."/>
            <person name="Ledsgaard L."/>
            <person name="Lin J."/>
            <person name="Lipzen A."/>
            <person name="Kuo A."/>
            <person name="Riley R."/>
            <person name="Mondo S."/>
            <person name="LaButti K."/>
            <person name="Haridas S."/>
            <person name="Pangalinan J."/>
            <person name="Salamov A.A."/>
            <person name="Simmons B.A."/>
            <person name="Magnuson J.K."/>
            <person name="Chen J."/>
            <person name="Drula E."/>
            <person name="Henrissat B."/>
            <person name="Wiebenga A."/>
            <person name="Lubbers R.J."/>
            <person name="Gomes A.C."/>
            <person name="Macurrencykelacurrency M.R."/>
            <person name="Stajich J."/>
            <person name="Grigoriev I.V."/>
            <person name="Mortensen U.H."/>
            <person name="De vries R.P."/>
            <person name="Baker S.E."/>
            <person name="Andersen M.R."/>
        </authorList>
    </citation>
    <scope>NUCLEOTIDE SEQUENCE [LARGE SCALE GENOMIC DNA]</scope>
    <source>
        <strain evidence="10 11">CBS 756.74</strain>
    </source>
</reference>
<feature type="region of interest" description="Disordered" evidence="9">
    <location>
        <begin position="506"/>
        <end position="529"/>
    </location>
</feature>
<protein>
    <submittedName>
        <fullName evidence="10">Uncharacterized protein</fullName>
    </submittedName>
</protein>
<feature type="region of interest" description="Disordered" evidence="9">
    <location>
        <begin position="555"/>
        <end position="639"/>
    </location>
</feature>
<dbReference type="Pfam" id="PF00282">
    <property type="entry name" value="Pyridoxal_deC"/>
    <property type="match status" value="1"/>
</dbReference>
<comment type="function">
    <text evidence="7">RNA-binding nucleolar protein required for pre-rRNA processing. Involved in production of 18S rRNA and assembly of small ribosomal subunit.</text>
</comment>
<dbReference type="SMART" id="SM00025">
    <property type="entry name" value="Pumilio"/>
    <property type="match status" value="6"/>
</dbReference>
<evidence type="ECO:0000256" key="2">
    <source>
        <dbReference type="ARBA" id="ARBA00022517"/>
    </source>
</evidence>
<dbReference type="PANTHER" id="PTHR47563">
    <property type="entry name" value="PROTEIN FMP25, MITOCHONDRIAL"/>
    <property type="match status" value="1"/>
</dbReference>
<dbReference type="PROSITE" id="PS50012">
    <property type="entry name" value="RCC1_3"/>
    <property type="match status" value="1"/>
</dbReference>
<evidence type="ECO:0000313" key="10">
    <source>
        <dbReference type="EMBL" id="KAL2860472.1"/>
    </source>
</evidence>
<dbReference type="InterPro" id="IPR009091">
    <property type="entry name" value="RCC1/BLIP-II"/>
</dbReference>
<dbReference type="SUPFAM" id="SSF50985">
    <property type="entry name" value="RCC1/BLIP-II"/>
    <property type="match status" value="1"/>
</dbReference>
<feature type="region of interest" description="Disordered" evidence="9">
    <location>
        <begin position="1795"/>
        <end position="1814"/>
    </location>
</feature>
<dbReference type="InterPro" id="IPR053245">
    <property type="entry name" value="MitoProcess-Associated"/>
</dbReference>
<dbReference type="PRINTS" id="PR00633">
    <property type="entry name" value="RCCNDNSATION"/>
</dbReference>